<dbReference type="InterPro" id="IPR015424">
    <property type="entry name" value="PyrdxlP-dep_Trfase"/>
</dbReference>
<gene>
    <name evidence="5" type="primary">hemL</name>
    <name evidence="5" type="ORF">MOBUDSM44075_00805</name>
    <name evidence="4" type="ORF">WN67_15490</name>
</gene>
<dbReference type="Gene3D" id="3.90.1150.10">
    <property type="entry name" value="Aspartate Aminotransferase, domain 1"/>
    <property type="match status" value="1"/>
</dbReference>
<dbReference type="PANTHER" id="PTHR43713:SF3">
    <property type="entry name" value="GLUTAMATE-1-SEMIALDEHYDE 2,1-AMINOMUTASE 1, CHLOROPLASTIC-RELATED"/>
    <property type="match status" value="1"/>
</dbReference>
<dbReference type="PATRIC" id="fig|1807.13.peg.4250"/>
<dbReference type="PROSITE" id="PS00600">
    <property type="entry name" value="AA_TRANSFER_CLASS_3"/>
    <property type="match status" value="1"/>
</dbReference>
<accession>A0A0J6WFY7</accession>
<dbReference type="Proteomes" id="UP000036313">
    <property type="component" value="Unassembled WGS sequence"/>
</dbReference>
<protein>
    <submittedName>
        <fullName evidence="5">Glutamate-1-semialdehyde 2,1-aminomutase</fullName>
        <ecNumber evidence="5">5.4.3.8</ecNumber>
    </submittedName>
</protein>
<evidence type="ECO:0000313" key="6">
    <source>
        <dbReference type="Proteomes" id="UP000034150"/>
    </source>
</evidence>
<dbReference type="NCBIfam" id="NF000818">
    <property type="entry name" value="PRK00062.1"/>
    <property type="match status" value="1"/>
</dbReference>
<reference evidence="5 7" key="1">
    <citation type="journal article" date="2015" name="Genome Biol. Evol.">
        <title>Characterization of Three Mycobacterium spp. with Potential Use in Bioremediation by Genome Sequencing and Comparative Genomics.</title>
        <authorList>
            <person name="Das S."/>
            <person name="Pettersson B.M."/>
            <person name="Behra P.R."/>
            <person name="Ramesh M."/>
            <person name="Dasgupta S."/>
            <person name="Bhattacharya A."/>
            <person name="Kirsebom L.A."/>
        </authorList>
    </citation>
    <scope>NUCLEOTIDE SEQUENCE [LARGE SCALE GENOMIC DNA]</scope>
    <source>
        <strain evidence="5 7">DSM 44075</strain>
    </source>
</reference>
<name>A0A0J6WFY7_9MYCO</name>
<dbReference type="EC" id="5.4.3.8" evidence="5"/>
<dbReference type="PANTHER" id="PTHR43713">
    <property type="entry name" value="GLUTAMATE-1-SEMIALDEHYDE 2,1-AMINOMUTASE"/>
    <property type="match status" value="1"/>
</dbReference>
<sequence>MTSFDTAYAERTTATKALYDRARRTIPGGAGSTARLPRNGWKPYPLFMSEGKGSRLRDADGNEYIDYLLGLGPMILGHRHPQVTQAVVDAVNQYGTCFGLPYELEIEAAEKVVAAVPGLEQVRFTNSGSEAVGTAVRLARATTGRRLIVRFEGHYHGWQDTVYWSNHVDPVLAGPADNPRPVAMGPGVPAELEDTLVVLTWNDPESFVRLMEQRGEEVAAVLTEPAVFNTGCILPEPGYLELLREQTTKYGAMLIFDEVITGFRFARGGAREWFGVHSDLTTYAKGVGGGFPVAAIGGTTEAMRMIADGTYSHSGTYNANVVQCAAVSATMDVLATPGLYERQRALGDRLGSGLKALADEKGIDAYVEGIGTVFQFWFTDRPIKNWRDAAAHAHEDIFTRWYQEMVVRGILFHPLQFENLFVSLVHTDADIDETLTAAESALTVVARER</sequence>
<dbReference type="InterPro" id="IPR015422">
    <property type="entry name" value="PyrdxlP-dep_Trfase_small"/>
</dbReference>
<evidence type="ECO:0000256" key="3">
    <source>
        <dbReference type="RuleBase" id="RU003560"/>
    </source>
</evidence>
<dbReference type="EMBL" id="JYNU01000004">
    <property type="protein sequence ID" value="KMO80928.1"/>
    <property type="molecule type" value="Genomic_DNA"/>
</dbReference>
<evidence type="ECO:0000256" key="1">
    <source>
        <dbReference type="ARBA" id="ARBA00001933"/>
    </source>
</evidence>
<evidence type="ECO:0000313" key="4">
    <source>
        <dbReference type="EMBL" id="KKF01087.1"/>
    </source>
</evidence>
<dbReference type="Pfam" id="PF00202">
    <property type="entry name" value="Aminotran_3"/>
    <property type="match status" value="1"/>
</dbReference>
<proteinExistence type="inferred from homology"/>
<dbReference type="InterPro" id="IPR049704">
    <property type="entry name" value="Aminotrans_3_PPA_site"/>
</dbReference>
<dbReference type="OrthoDB" id="9801052at2"/>
<dbReference type="Proteomes" id="UP000034150">
    <property type="component" value="Unassembled WGS sequence"/>
</dbReference>
<evidence type="ECO:0000313" key="7">
    <source>
        <dbReference type="Proteomes" id="UP000036313"/>
    </source>
</evidence>
<dbReference type="STRING" id="1807.MOBUDSM44075_00805"/>
<evidence type="ECO:0000313" key="5">
    <source>
        <dbReference type="EMBL" id="KMO80928.1"/>
    </source>
</evidence>
<evidence type="ECO:0000256" key="2">
    <source>
        <dbReference type="ARBA" id="ARBA00022898"/>
    </source>
</evidence>
<dbReference type="AlphaFoldDB" id="A0A0J6WFY7"/>
<organism evidence="5 7">
    <name type="scientific">Mycolicibacterium obuense</name>
    <dbReference type="NCBI Taxonomy" id="1807"/>
    <lineage>
        <taxon>Bacteria</taxon>
        <taxon>Bacillati</taxon>
        <taxon>Actinomycetota</taxon>
        <taxon>Actinomycetes</taxon>
        <taxon>Mycobacteriales</taxon>
        <taxon>Mycobacteriaceae</taxon>
        <taxon>Mycolicibacterium</taxon>
    </lineage>
</organism>
<dbReference type="GO" id="GO:0042286">
    <property type="term" value="F:glutamate-1-semialdehyde 2,1-aminomutase activity"/>
    <property type="evidence" value="ECO:0007669"/>
    <property type="project" value="UniProtKB-EC"/>
</dbReference>
<reference evidence="4 6" key="2">
    <citation type="submission" date="2015-04" db="EMBL/GenBank/DDBJ databases">
        <title>Genome sequence of Mycobacterium obuense UC1.</title>
        <authorList>
            <person name="Greninger A.L."/>
            <person name="Cunningham G."/>
            <person name="Chiu C.Y."/>
            <person name="Miller S."/>
        </authorList>
    </citation>
    <scope>NUCLEOTIDE SEQUENCE [LARGE SCALE GENOMIC DNA]</scope>
    <source>
        <strain evidence="4 6">UC1</strain>
    </source>
</reference>
<dbReference type="Gene3D" id="3.40.640.10">
    <property type="entry name" value="Type I PLP-dependent aspartate aminotransferase-like (Major domain)"/>
    <property type="match status" value="1"/>
</dbReference>
<dbReference type="InterPro" id="IPR005814">
    <property type="entry name" value="Aminotrans_3"/>
</dbReference>
<dbReference type="GO" id="GO:0030170">
    <property type="term" value="F:pyridoxal phosphate binding"/>
    <property type="evidence" value="ECO:0007669"/>
    <property type="project" value="InterPro"/>
</dbReference>
<comment type="cofactor">
    <cofactor evidence="1">
        <name>pyridoxal 5'-phosphate</name>
        <dbReference type="ChEBI" id="CHEBI:597326"/>
    </cofactor>
</comment>
<dbReference type="SUPFAM" id="SSF53383">
    <property type="entry name" value="PLP-dependent transferases"/>
    <property type="match status" value="1"/>
</dbReference>
<comment type="caution">
    <text evidence="5">The sequence shown here is derived from an EMBL/GenBank/DDBJ whole genome shotgun (WGS) entry which is preliminary data.</text>
</comment>
<dbReference type="GO" id="GO:0008483">
    <property type="term" value="F:transaminase activity"/>
    <property type="evidence" value="ECO:0007669"/>
    <property type="project" value="InterPro"/>
</dbReference>
<dbReference type="InterPro" id="IPR015421">
    <property type="entry name" value="PyrdxlP-dep_Trfase_major"/>
</dbReference>
<comment type="similarity">
    <text evidence="3">Belongs to the class-III pyridoxal-phosphate-dependent aminotransferase family.</text>
</comment>
<keyword evidence="5" id="KW-0413">Isomerase</keyword>
<dbReference type="EMBL" id="LAUZ02000057">
    <property type="protein sequence ID" value="KKF01087.1"/>
    <property type="molecule type" value="Genomic_DNA"/>
</dbReference>
<keyword evidence="6" id="KW-1185">Reference proteome</keyword>
<dbReference type="CDD" id="cd00610">
    <property type="entry name" value="OAT_like"/>
    <property type="match status" value="1"/>
</dbReference>
<keyword evidence="2 3" id="KW-0663">Pyridoxal phosphate</keyword>